<proteinExistence type="predicted"/>
<dbReference type="InterPro" id="IPR026960">
    <property type="entry name" value="RVT-Znf"/>
</dbReference>
<organism evidence="2 3">
    <name type="scientific">Trifolium subterraneum</name>
    <name type="common">Subterranean clover</name>
    <dbReference type="NCBI Taxonomy" id="3900"/>
    <lineage>
        <taxon>Eukaryota</taxon>
        <taxon>Viridiplantae</taxon>
        <taxon>Streptophyta</taxon>
        <taxon>Embryophyta</taxon>
        <taxon>Tracheophyta</taxon>
        <taxon>Spermatophyta</taxon>
        <taxon>Magnoliopsida</taxon>
        <taxon>eudicotyledons</taxon>
        <taxon>Gunneridae</taxon>
        <taxon>Pentapetalae</taxon>
        <taxon>rosids</taxon>
        <taxon>fabids</taxon>
        <taxon>Fabales</taxon>
        <taxon>Fabaceae</taxon>
        <taxon>Papilionoideae</taxon>
        <taxon>50 kb inversion clade</taxon>
        <taxon>NPAAA clade</taxon>
        <taxon>Hologalegina</taxon>
        <taxon>IRL clade</taxon>
        <taxon>Trifolieae</taxon>
        <taxon>Trifolium</taxon>
    </lineage>
</organism>
<dbReference type="OrthoDB" id="1743609at2759"/>
<dbReference type="Proteomes" id="UP000242715">
    <property type="component" value="Unassembled WGS sequence"/>
</dbReference>
<dbReference type="Pfam" id="PF13966">
    <property type="entry name" value="zf-RVT"/>
    <property type="match status" value="1"/>
</dbReference>
<name>A0A2Z6PVG1_TRISU</name>
<reference evidence="3" key="1">
    <citation type="journal article" date="2017" name="Front. Plant Sci.">
        <title>Climate Clever Clovers: New Paradigm to Reduce the Environmental Footprint of Ruminants by Breeding Low Methanogenic Forages Utilizing Haplotype Variation.</title>
        <authorList>
            <person name="Kaur P."/>
            <person name="Appels R."/>
            <person name="Bayer P.E."/>
            <person name="Keeble-Gagnere G."/>
            <person name="Wang J."/>
            <person name="Hirakawa H."/>
            <person name="Shirasawa K."/>
            <person name="Vercoe P."/>
            <person name="Stefanova K."/>
            <person name="Durmic Z."/>
            <person name="Nichols P."/>
            <person name="Revell C."/>
            <person name="Isobe S.N."/>
            <person name="Edwards D."/>
            <person name="Erskine W."/>
        </authorList>
    </citation>
    <scope>NUCLEOTIDE SEQUENCE [LARGE SCALE GENOMIC DNA]</scope>
    <source>
        <strain evidence="3">cv. Daliak</strain>
    </source>
</reference>
<evidence type="ECO:0000313" key="3">
    <source>
        <dbReference type="Proteomes" id="UP000242715"/>
    </source>
</evidence>
<evidence type="ECO:0000259" key="1">
    <source>
        <dbReference type="Pfam" id="PF13966"/>
    </source>
</evidence>
<dbReference type="EMBL" id="DF976588">
    <property type="protein sequence ID" value="GAU51979.1"/>
    <property type="molecule type" value="Genomic_DNA"/>
</dbReference>
<dbReference type="AlphaFoldDB" id="A0A2Z6PVG1"/>
<dbReference type="PANTHER" id="PTHR36617:SF16">
    <property type="entry name" value="OS04G0516500 PROTEIN"/>
    <property type="match status" value="1"/>
</dbReference>
<accession>A0A2Z6PVG1</accession>
<feature type="domain" description="Reverse transcriptase zinc-binding" evidence="1">
    <location>
        <begin position="169"/>
        <end position="264"/>
    </location>
</feature>
<protein>
    <recommendedName>
        <fullName evidence="1">Reverse transcriptase zinc-binding domain-containing protein</fullName>
    </recommendedName>
</protein>
<evidence type="ECO:0000313" key="2">
    <source>
        <dbReference type="EMBL" id="GAU51979.1"/>
    </source>
</evidence>
<dbReference type="PANTHER" id="PTHR36617">
    <property type="entry name" value="PROTEIN, PUTATIVE-RELATED"/>
    <property type="match status" value="1"/>
</dbReference>
<gene>
    <name evidence="2" type="ORF">TSUD_417740</name>
</gene>
<keyword evidence="3" id="KW-1185">Reference proteome</keyword>
<sequence>MNLSLLAKWRWRILQNDHCLWREVITARYGDQISFTADWSGFSFPSNSSAWWNDLTQLDCVAASSNWISGVLERRVRNGRSTFFWLENWIGGSALRDKFPRLFALSEQKQALIREVVLDGFDRSRLVWRRGLFQWEEELLGELEGLVRGVRLVLREDHWFWNLEGDGNFSVSSAYDCLALVLINKAPISDLESLVFKKIWSSPAPSKLIAFSWQLLYDRLPSKVNLLRRGVVHNSGNQDCVWCEAKPESGLHLLLHCDFAQSVWRGEEGTSADMAFDVVAFMEREEW</sequence>